<dbReference type="STRING" id="180088.A0A1J8QGP8"/>
<gene>
    <name evidence="1" type="ORF">AZE42_00864</name>
</gene>
<dbReference type="Proteomes" id="UP000183567">
    <property type="component" value="Unassembled WGS sequence"/>
</dbReference>
<dbReference type="EMBL" id="LVVM01000339">
    <property type="protein sequence ID" value="OJA20878.1"/>
    <property type="molecule type" value="Genomic_DNA"/>
</dbReference>
<comment type="caution">
    <text evidence="1">The sequence shown here is derived from an EMBL/GenBank/DDBJ whole genome shotgun (WGS) entry which is preliminary data.</text>
</comment>
<keyword evidence="2" id="KW-1185">Reference proteome</keyword>
<dbReference type="OrthoDB" id="10008801at2759"/>
<sequence>MNHIRQALFSARRPVRPSSVALLRCRRTFSFTTRLQASEDEDAFLSQFKNTSIFGKLADKPEALMALRDFAELMRAQGIDANSGPPSTMQMMRLAANSEFRQAAQKVVTELQKAGVDLTSQDTIQELMGLSKKTGGD</sequence>
<accession>A0A1J8QGP8</accession>
<dbReference type="AlphaFoldDB" id="A0A1J8QGP8"/>
<proteinExistence type="predicted"/>
<reference evidence="1 2" key="1">
    <citation type="submission" date="2016-03" db="EMBL/GenBank/DDBJ databases">
        <title>Comparative genomics of the ectomycorrhizal sister species Rhizopogon vinicolor and Rhizopogon vesiculosus (Basidiomycota: Boletales) reveals a divergence of the mating type B locus.</title>
        <authorList>
            <person name="Mujic A.B."/>
            <person name="Kuo A."/>
            <person name="Tritt A."/>
            <person name="Lipzen A."/>
            <person name="Chen C."/>
            <person name="Johnson J."/>
            <person name="Sharma A."/>
            <person name="Barry K."/>
            <person name="Grigoriev I.V."/>
            <person name="Spatafora J.W."/>
        </authorList>
    </citation>
    <scope>NUCLEOTIDE SEQUENCE [LARGE SCALE GENOMIC DNA]</scope>
    <source>
        <strain evidence="1 2">AM-OR11-056</strain>
    </source>
</reference>
<organism evidence="1 2">
    <name type="scientific">Rhizopogon vesiculosus</name>
    <dbReference type="NCBI Taxonomy" id="180088"/>
    <lineage>
        <taxon>Eukaryota</taxon>
        <taxon>Fungi</taxon>
        <taxon>Dikarya</taxon>
        <taxon>Basidiomycota</taxon>
        <taxon>Agaricomycotina</taxon>
        <taxon>Agaricomycetes</taxon>
        <taxon>Agaricomycetidae</taxon>
        <taxon>Boletales</taxon>
        <taxon>Suillineae</taxon>
        <taxon>Rhizopogonaceae</taxon>
        <taxon>Rhizopogon</taxon>
    </lineage>
</organism>
<name>A0A1J8QGP8_9AGAM</name>
<protein>
    <submittedName>
        <fullName evidence="1">Uncharacterized protein</fullName>
    </submittedName>
</protein>
<evidence type="ECO:0000313" key="1">
    <source>
        <dbReference type="EMBL" id="OJA20878.1"/>
    </source>
</evidence>
<evidence type="ECO:0000313" key="2">
    <source>
        <dbReference type="Proteomes" id="UP000183567"/>
    </source>
</evidence>